<gene>
    <name evidence="1" type="ORF">IPN91_04460</name>
</gene>
<dbReference type="InterPro" id="IPR041916">
    <property type="entry name" value="Anti_sigma_zinc_sf"/>
</dbReference>
<evidence type="ECO:0000313" key="2">
    <source>
        <dbReference type="Proteomes" id="UP000709959"/>
    </source>
</evidence>
<dbReference type="AlphaFoldDB" id="A0A936K5G8"/>
<accession>A0A936K5G8</accession>
<sequence length="82" mass="8860">MKLLPSCHDVQTDLTEYAEGTLPLSRRLGIWLHLLLCRVCAAFQRGLEALPGLAKTSLAPPPEAPEAANEALARVQAALRKS</sequence>
<name>A0A936K5G8_9BACT</name>
<proteinExistence type="predicted"/>
<dbReference type="Gene3D" id="1.10.10.1320">
    <property type="entry name" value="Anti-sigma factor, zinc-finger domain"/>
    <property type="match status" value="1"/>
</dbReference>
<organism evidence="1 2">
    <name type="scientific">Candidatus Geothrix odensensis</name>
    <dbReference type="NCBI Taxonomy" id="2954440"/>
    <lineage>
        <taxon>Bacteria</taxon>
        <taxon>Pseudomonadati</taxon>
        <taxon>Acidobacteriota</taxon>
        <taxon>Holophagae</taxon>
        <taxon>Holophagales</taxon>
        <taxon>Holophagaceae</taxon>
        <taxon>Geothrix</taxon>
    </lineage>
</organism>
<protein>
    <recommendedName>
        <fullName evidence="3">Zinc-finger domain-containing protein</fullName>
    </recommendedName>
</protein>
<comment type="caution">
    <text evidence="1">The sequence shown here is derived from an EMBL/GenBank/DDBJ whole genome shotgun (WGS) entry which is preliminary data.</text>
</comment>
<evidence type="ECO:0008006" key="3">
    <source>
        <dbReference type="Google" id="ProtNLM"/>
    </source>
</evidence>
<dbReference type="EMBL" id="JADKCH010000002">
    <property type="protein sequence ID" value="MBK8571896.1"/>
    <property type="molecule type" value="Genomic_DNA"/>
</dbReference>
<evidence type="ECO:0000313" key="1">
    <source>
        <dbReference type="EMBL" id="MBK8571896.1"/>
    </source>
</evidence>
<reference evidence="1 2" key="1">
    <citation type="submission" date="2020-10" db="EMBL/GenBank/DDBJ databases">
        <title>Connecting structure to function with the recovery of over 1000 high-quality activated sludge metagenome-assembled genomes encoding full-length rRNA genes using long-read sequencing.</title>
        <authorList>
            <person name="Singleton C.M."/>
            <person name="Petriglieri F."/>
            <person name="Kristensen J.M."/>
            <person name="Kirkegaard R.H."/>
            <person name="Michaelsen T.Y."/>
            <person name="Andersen M.H."/>
            <person name="Karst S.M."/>
            <person name="Dueholm M.S."/>
            <person name="Nielsen P.H."/>
            <person name="Albertsen M."/>
        </authorList>
    </citation>
    <scope>NUCLEOTIDE SEQUENCE [LARGE SCALE GENOMIC DNA]</scope>
    <source>
        <strain evidence="1">OdNE_18-Q3-R46-58_MAXAC.008</strain>
    </source>
</reference>
<dbReference type="Proteomes" id="UP000709959">
    <property type="component" value="Unassembled WGS sequence"/>
</dbReference>